<dbReference type="GeneTree" id="ENSGT01010000222313"/>
<dbReference type="PANTHER" id="PTHR13439">
    <property type="entry name" value="CT120 PROTEIN"/>
    <property type="match status" value="1"/>
</dbReference>
<protein>
    <submittedName>
        <fullName evidence="8">Transmembrane protein 56-like</fullName>
    </submittedName>
</protein>
<gene>
    <name evidence="8" type="primary">LOC100182627</name>
</gene>
<reference evidence="8" key="3">
    <citation type="submission" date="2025-08" db="UniProtKB">
        <authorList>
            <consortium name="Ensembl"/>
        </authorList>
    </citation>
    <scope>IDENTIFICATION</scope>
</reference>
<evidence type="ECO:0000256" key="3">
    <source>
        <dbReference type="ARBA" id="ARBA00022989"/>
    </source>
</evidence>
<dbReference type="AlphaFoldDB" id="F6TUQ2"/>
<keyword evidence="3 6" id="KW-1133">Transmembrane helix</keyword>
<feature type="transmembrane region" description="Helical" evidence="6">
    <location>
        <begin position="6"/>
        <end position="28"/>
    </location>
</feature>
<evidence type="ECO:0000313" key="9">
    <source>
        <dbReference type="Proteomes" id="UP000008144"/>
    </source>
</evidence>
<dbReference type="GeneID" id="100182627"/>
<feature type="transmembrane region" description="Helical" evidence="6">
    <location>
        <begin position="116"/>
        <end position="138"/>
    </location>
</feature>
<proteinExistence type="predicted"/>
<evidence type="ECO:0000256" key="4">
    <source>
        <dbReference type="ARBA" id="ARBA00023136"/>
    </source>
</evidence>
<evidence type="ECO:0000259" key="7">
    <source>
        <dbReference type="PROSITE" id="PS50922"/>
    </source>
</evidence>
<evidence type="ECO:0000256" key="1">
    <source>
        <dbReference type="ARBA" id="ARBA00004141"/>
    </source>
</evidence>
<dbReference type="Proteomes" id="UP000008144">
    <property type="component" value="Chromosome 5"/>
</dbReference>
<accession>F6TUQ2</accession>
<feature type="transmembrane region" description="Helical" evidence="6">
    <location>
        <begin position="175"/>
        <end position="197"/>
    </location>
</feature>
<dbReference type="GO" id="GO:0016020">
    <property type="term" value="C:membrane"/>
    <property type="evidence" value="ECO:0007669"/>
    <property type="project" value="UniProtKB-SubCell"/>
</dbReference>
<feature type="transmembrane region" description="Helical" evidence="6">
    <location>
        <begin position="90"/>
        <end position="107"/>
    </location>
</feature>
<name>F6TUQ2_CIOIN</name>
<dbReference type="HOGENOM" id="CLU_034597_2_0_1"/>
<dbReference type="SMART" id="SM00724">
    <property type="entry name" value="TLC"/>
    <property type="match status" value="1"/>
</dbReference>
<reference evidence="9" key="1">
    <citation type="journal article" date="2002" name="Science">
        <title>The draft genome of Ciona intestinalis: insights into chordate and vertebrate origins.</title>
        <authorList>
            <person name="Dehal P."/>
            <person name="Satou Y."/>
            <person name="Campbell R.K."/>
            <person name="Chapman J."/>
            <person name="Degnan B."/>
            <person name="De Tomaso A."/>
            <person name="Davidson B."/>
            <person name="Di Gregorio A."/>
            <person name="Gelpke M."/>
            <person name="Goodstein D.M."/>
            <person name="Harafuji N."/>
            <person name="Hastings K.E."/>
            <person name="Ho I."/>
            <person name="Hotta K."/>
            <person name="Huang W."/>
            <person name="Kawashima T."/>
            <person name="Lemaire P."/>
            <person name="Martinez D."/>
            <person name="Meinertzhagen I.A."/>
            <person name="Necula S."/>
            <person name="Nonaka M."/>
            <person name="Putnam N."/>
            <person name="Rash S."/>
            <person name="Saiga H."/>
            <person name="Satake M."/>
            <person name="Terry A."/>
            <person name="Yamada L."/>
            <person name="Wang H.G."/>
            <person name="Awazu S."/>
            <person name="Azumi K."/>
            <person name="Boore J."/>
            <person name="Branno M."/>
            <person name="Chin-Bow S."/>
            <person name="DeSantis R."/>
            <person name="Doyle S."/>
            <person name="Francino P."/>
            <person name="Keys D.N."/>
            <person name="Haga S."/>
            <person name="Hayashi H."/>
            <person name="Hino K."/>
            <person name="Imai K.S."/>
            <person name="Inaba K."/>
            <person name="Kano S."/>
            <person name="Kobayashi K."/>
            <person name="Kobayashi M."/>
            <person name="Lee B.I."/>
            <person name="Makabe K.W."/>
            <person name="Manohar C."/>
            <person name="Matassi G."/>
            <person name="Medina M."/>
            <person name="Mochizuki Y."/>
            <person name="Mount S."/>
            <person name="Morishita T."/>
            <person name="Miura S."/>
            <person name="Nakayama A."/>
            <person name="Nishizaka S."/>
            <person name="Nomoto H."/>
            <person name="Ohta F."/>
            <person name="Oishi K."/>
            <person name="Rigoutsos I."/>
            <person name="Sano M."/>
            <person name="Sasaki A."/>
            <person name="Sasakura Y."/>
            <person name="Shoguchi E."/>
            <person name="Shin-i T."/>
            <person name="Spagnuolo A."/>
            <person name="Stainier D."/>
            <person name="Suzuki M.M."/>
            <person name="Tassy O."/>
            <person name="Takatori N."/>
            <person name="Tokuoka M."/>
            <person name="Yagi K."/>
            <person name="Yoshizaki F."/>
            <person name="Wada S."/>
            <person name="Zhang C."/>
            <person name="Hyatt P.D."/>
            <person name="Larimer F."/>
            <person name="Detter C."/>
            <person name="Doggett N."/>
            <person name="Glavina T."/>
            <person name="Hawkins T."/>
            <person name="Richardson P."/>
            <person name="Lucas S."/>
            <person name="Kohara Y."/>
            <person name="Levine M."/>
            <person name="Satoh N."/>
            <person name="Rokhsar D.S."/>
        </authorList>
    </citation>
    <scope>NUCLEOTIDE SEQUENCE [LARGE SCALE GENOMIC DNA]</scope>
</reference>
<dbReference type="GO" id="GO:0055088">
    <property type="term" value="P:lipid homeostasis"/>
    <property type="evidence" value="ECO:0000318"/>
    <property type="project" value="GO_Central"/>
</dbReference>
<keyword evidence="2 5" id="KW-0812">Transmembrane</keyword>
<keyword evidence="9" id="KW-1185">Reference proteome</keyword>
<feature type="domain" description="TLC" evidence="7">
    <location>
        <begin position="44"/>
        <end position="224"/>
    </location>
</feature>
<feature type="transmembrane region" description="Helical" evidence="6">
    <location>
        <begin position="49"/>
        <end position="70"/>
    </location>
</feature>
<dbReference type="InterPro" id="IPR050846">
    <property type="entry name" value="TLCD"/>
</dbReference>
<dbReference type="InterPro" id="IPR006634">
    <property type="entry name" value="TLC-dom"/>
</dbReference>
<comment type="subcellular location">
    <subcellularLocation>
        <location evidence="1">Membrane</location>
        <topology evidence="1">Multi-pass membrane protein</topology>
    </subcellularLocation>
</comment>
<organism evidence="8 9">
    <name type="scientific">Ciona intestinalis</name>
    <name type="common">Transparent sea squirt</name>
    <name type="synonym">Ascidia intestinalis</name>
    <dbReference type="NCBI Taxonomy" id="7719"/>
    <lineage>
        <taxon>Eukaryota</taxon>
        <taxon>Metazoa</taxon>
        <taxon>Chordata</taxon>
        <taxon>Tunicata</taxon>
        <taxon>Ascidiacea</taxon>
        <taxon>Phlebobranchia</taxon>
        <taxon>Cionidae</taxon>
        <taxon>Ciona</taxon>
    </lineage>
</organism>
<dbReference type="EMBL" id="EAAA01002184">
    <property type="status" value="NOT_ANNOTATED_CDS"/>
    <property type="molecule type" value="Genomic_DNA"/>
</dbReference>
<dbReference type="Pfam" id="PF03798">
    <property type="entry name" value="TRAM_LAG1_CLN8"/>
    <property type="match status" value="1"/>
</dbReference>
<evidence type="ECO:0000256" key="5">
    <source>
        <dbReference type="PROSITE-ProRule" id="PRU00205"/>
    </source>
</evidence>
<keyword evidence="4 5" id="KW-0472">Membrane</keyword>
<dbReference type="PANTHER" id="PTHR13439:SF0">
    <property type="entry name" value="TOPOISOMERASE I DAMAGE AFFECTED PROTEIN 4"/>
    <property type="match status" value="1"/>
</dbReference>
<evidence type="ECO:0000313" key="8">
    <source>
        <dbReference type="Ensembl" id="ENSCINP00000022870.2"/>
    </source>
</evidence>
<dbReference type="Ensembl" id="ENSCINT00000023116.2">
    <property type="protein sequence ID" value="ENSCINP00000022870.2"/>
    <property type="gene ID" value="ENSCING00000012177.2"/>
</dbReference>
<evidence type="ECO:0000256" key="2">
    <source>
        <dbReference type="ARBA" id="ARBA00022692"/>
    </source>
</evidence>
<evidence type="ECO:0000256" key="6">
    <source>
        <dbReference type="SAM" id="Phobius"/>
    </source>
</evidence>
<dbReference type="RefSeq" id="XP_026690427.1">
    <property type="nucleotide sequence ID" value="XM_026834626.1"/>
</dbReference>
<reference evidence="8" key="2">
    <citation type="journal article" date="2008" name="Genome Biol.">
        <title>Improved genome assembly and evidence-based global gene model set for the chordate Ciona intestinalis: new insight into intron and operon populations.</title>
        <authorList>
            <person name="Satou Y."/>
            <person name="Mineta K."/>
            <person name="Ogasawara M."/>
            <person name="Sasakura Y."/>
            <person name="Shoguchi E."/>
            <person name="Ueno K."/>
            <person name="Yamada L."/>
            <person name="Matsumoto J."/>
            <person name="Wasserscheid J."/>
            <person name="Dewar K."/>
            <person name="Wiley G.B."/>
            <person name="Macmil S.L."/>
            <person name="Roe B.A."/>
            <person name="Zeller R.W."/>
            <person name="Hastings K.E."/>
            <person name="Lemaire P."/>
            <person name="Lindquist E."/>
            <person name="Endo T."/>
            <person name="Hotta K."/>
            <person name="Inaba K."/>
        </authorList>
    </citation>
    <scope>NUCLEOTIDE SEQUENCE [LARGE SCALE GENOMIC DNA]</scope>
    <source>
        <strain evidence="8">wild type</strain>
    </source>
</reference>
<sequence length="224" mass="26223">MASRYVISNVLVMVLSSFCFHFMVPWFSRKLTSHFKSYQKLPSKLQTEWHNRNVSTVHSTIVTVLSIYVALTDTDGYRNAIWAESQTAEMVLSILLGYIYSDIVYLLQSSPSQTDAYWGSMLHHIIVVIVYSCCTFWGCYTHLTIVRTIAEVSTPFVNMRWILDACRMKDSKVFMYNGILMTLTFFGGRILLMPYAYVRLYQLRNTKDWEKSHTQFYLESLWMV</sequence>
<dbReference type="GO" id="GO:0005783">
    <property type="term" value="C:endoplasmic reticulum"/>
    <property type="evidence" value="ECO:0000318"/>
    <property type="project" value="GO_Central"/>
</dbReference>
<reference evidence="8" key="4">
    <citation type="submission" date="2025-09" db="UniProtKB">
        <authorList>
            <consortium name="Ensembl"/>
        </authorList>
    </citation>
    <scope>IDENTIFICATION</scope>
</reference>
<dbReference type="PROSITE" id="PS50922">
    <property type="entry name" value="TLC"/>
    <property type="match status" value="1"/>
</dbReference>
<dbReference type="InParanoid" id="F6TUQ2"/>
<dbReference type="OMA" id="IMADVVI"/>